<dbReference type="SUPFAM" id="SSF53098">
    <property type="entry name" value="Ribonuclease H-like"/>
    <property type="match status" value="1"/>
</dbReference>
<sequence length="183" mass="20755">MEYVAFDFETANHEKASACSLGAVRVRNGIMEAHFYELIDPKTYFTPKNIAIHGILPEDVAGQADYAEVIARFTDFTKGLPVVSHSQFDRRVIQAENRRYRRSALGLDYFDSYQLARSIWAGKLPRFGLKPLSEQIKFEFNHHNALEDSRAAAYIIHALGMYTKSETVEELLAAAGVQAFYKL</sequence>
<gene>
    <name evidence="2" type="ORF">CL176_10135</name>
</gene>
<evidence type="ECO:0000313" key="3">
    <source>
        <dbReference type="Proteomes" id="UP000263232"/>
    </source>
</evidence>
<accession>A0A347WML8</accession>
<dbReference type="GO" id="GO:0003676">
    <property type="term" value="F:nucleic acid binding"/>
    <property type="evidence" value="ECO:0007669"/>
    <property type="project" value="InterPro"/>
</dbReference>
<dbReference type="GO" id="GO:0005829">
    <property type="term" value="C:cytosol"/>
    <property type="evidence" value="ECO:0007669"/>
    <property type="project" value="TreeGrafter"/>
</dbReference>
<dbReference type="KEGG" id="abae:CL176_10135"/>
<proteinExistence type="predicted"/>
<feature type="domain" description="Exonuclease" evidence="1">
    <location>
        <begin position="2"/>
        <end position="165"/>
    </location>
</feature>
<dbReference type="InterPro" id="IPR036397">
    <property type="entry name" value="RNaseH_sf"/>
</dbReference>
<dbReference type="PANTHER" id="PTHR30231">
    <property type="entry name" value="DNA POLYMERASE III SUBUNIT EPSILON"/>
    <property type="match status" value="1"/>
</dbReference>
<keyword evidence="3" id="KW-1185">Reference proteome</keyword>
<dbReference type="PANTHER" id="PTHR30231:SF42">
    <property type="entry name" value="EXONUCLEASE"/>
    <property type="match status" value="1"/>
</dbReference>
<dbReference type="AlphaFoldDB" id="A0A347WML8"/>
<name>A0A347WML8_9LACT</name>
<dbReference type="InterPro" id="IPR012337">
    <property type="entry name" value="RNaseH-like_sf"/>
</dbReference>
<dbReference type="SMART" id="SM00479">
    <property type="entry name" value="EXOIII"/>
    <property type="match status" value="1"/>
</dbReference>
<dbReference type="Proteomes" id="UP000263232">
    <property type="component" value="Chromosome"/>
</dbReference>
<organism evidence="2 3">
    <name type="scientific">Suicoccus acidiformans</name>
    <dbReference type="NCBI Taxonomy" id="2036206"/>
    <lineage>
        <taxon>Bacteria</taxon>
        <taxon>Bacillati</taxon>
        <taxon>Bacillota</taxon>
        <taxon>Bacilli</taxon>
        <taxon>Lactobacillales</taxon>
        <taxon>Aerococcaceae</taxon>
        <taxon>Suicoccus</taxon>
    </lineage>
</organism>
<protein>
    <submittedName>
        <fullName evidence="2">DNA polymerase III subunit epsilon</fullName>
    </submittedName>
</protein>
<dbReference type="OrthoDB" id="9803913at2"/>
<reference evidence="2 3" key="1">
    <citation type="submission" date="2017-09" db="EMBL/GenBank/DDBJ databases">
        <title>Complete genome sequence of Oxytococcus suis strain ZY16052.</title>
        <authorList>
            <person name="Li F."/>
        </authorList>
    </citation>
    <scope>NUCLEOTIDE SEQUENCE [LARGE SCALE GENOMIC DNA]</scope>
    <source>
        <strain evidence="2 3">ZY16052</strain>
    </source>
</reference>
<evidence type="ECO:0000259" key="1">
    <source>
        <dbReference type="SMART" id="SM00479"/>
    </source>
</evidence>
<dbReference type="Pfam" id="PF00929">
    <property type="entry name" value="RNase_T"/>
    <property type="match status" value="1"/>
</dbReference>
<evidence type="ECO:0000313" key="2">
    <source>
        <dbReference type="EMBL" id="AXY26325.1"/>
    </source>
</evidence>
<dbReference type="GO" id="GO:0008408">
    <property type="term" value="F:3'-5' exonuclease activity"/>
    <property type="evidence" value="ECO:0007669"/>
    <property type="project" value="TreeGrafter"/>
</dbReference>
<dbReference type="EMBL" id="CP023434">
    <property type="protein sequence ID" value="AXY26325.1"/>
    <property type="molecule type" value="Genomic_DNA"/>
</dbReference>
<dbReference type="InterPro" id="IPR013520">
    <property type="entry name" value="Ribonucl_H"/>
</dbReference>
<dbReference type="RefSeq" id="WP_118991197.1">
    <property type="nucleotide sequence ID" value="NZ_CP023434.1"/>
</dbReference>
<dbReference type="Gene3D" id="3.30.420.10">
    <property type="entry name" value="Ribonuclease H-like superfamily/Ribonuclease H"/>
    <property type="match status" value="1"/>
</dbReference>